<dbReference type="EMBL" id="CAJOBI010126750">
    <property type="protein sequence ID" value="CAF4704917.1"/>
    <property type="molecule type" value="Genomic_DNA"/>
</dbReference>
<protein>
    <submittedName>
        <fullName evidence="2">Uncharacterized protein</fullName>
    </submittedName>
</protein>
<proteinExistence type="predicted"/>
<sequence length="60" mass="6651">TSSRIDEDRRRQIAIHEKSATTKIIEIPPEERITDNPRRGGGNQSTRNGIGSNLLINNGP</sequence>
<feature type="non-terminal residue" evidence="2">
    <location>
        <position position="1"/>
    </location>
</feature>
<gene>
    <name evidence="2" type="ORF">SMN809_LOCUS43202</name>
    <name evidence="3" type="ORF">SMN809_LOCUS43763</name>
</gene>
<evidence type="ECO:0000313" key="2">
    <source>
        <dbReference type="EMBL" id="CAF4704917.1"/>
    </source>
</evidence>
<feature type="non-terminal residue" evidence="2">
    <location>
        <position position="60"/>
    </location>
</feature>
<comment type="caution">
    <text evidence="2">The sequence shown here is derived from an EMBL/GenBank/DDBJ whole genome shotgun (WGS) entry which is preliminary data.</text>
</comment>
<dbReference type="EMBL" id="CAJOBI010129793">
    <property type="protein sequence ID" value="CAF4718765.1"/>
    <property type="molecule type" value="Genomic_DNA"/>
</dbReference>
<feature type="compositionally biased region" description="Basic and acidic residues" evidence="1">
    <location>
        <begin position="29"/>
        <end position="38"/>
    </location>
</feature>
<accession>A0A8S3A814</accession>
<feature type="region of interest" description="Disordered" evidence="1">
    <location>
        <begin position="28"/>
        <end position="60"/>
    </location>
</feature>
<feature type="compositionally biased region" description="Low complexity" evidence="1">
    <location>
        <begin position="48"/>
        <end position="60"/>
    </location>
</feature>
<reference evidence="2" key="1">
    <citation type="submission" date="2021-02" db="EMBL/GenBank/DDBJ databases">
        <authorList>
            <person name="Nowell W R."/>
        </authorList>
    </citation>
    <scope>NUCLEOTIDE SEQUENCE</scope>
</reference>
<evidence type="ECO:0000313" key="3">
    <source>
        <dbReference type="EMBL" id="CAF4718765.1"/>
    </source>
</evidence>
<evidence type="ECO:0000256" key="1">
    <source>
        <dbReference type="SAM" id="MobiDB-lite"/>
    </source>
</evidence>
<organism evidence="2 4">
    <name type="scientific">Rotaria magnacalcarata</name>
    <dbReference type="NCBI Taxonomy" id="392030"/>
    <lineage>
        <taxon>Eukaryota</taxon>
        <taxon>Metazoa</taxon>
        <taxon>Spiralia</taxon>
        <taxon>Gnathifera</taxon>
        <taxon>Rotifera</taxon>
        <taxon>Eurotatoria</taxon>
        <taxon>Bdelloidea</taxon>
        <taxon>Philodinida</taxon>
        <taxon>Philodinidae</taxon>
        <taxon>Rotaria</taxon>
    </lineage>
</organism>
<evidence type="ECO:0000313" key="4">
    <source>
        <dbReference type="Proteomes" id="UP000676336"/>
    </source>
</evidence>
<dbReference type="Proteomes" id="UP000676336">
    <property type="component" value="Unassembled WGS sequence"/>
</dbReference>
<dbReference type="AlphaFoldDB" id="A0A8S3A814"/>
<name>A0A8S3A814_9BILA</name>